<keyword evidence="2" id="KW-1185">Reference proteome</keyword>
<sequence length="415" mass="46488">MAMLIQVCRSLPAPSAPLRHLAYLDSLMQTLTFLHQYIYEGRVHASLKGSKEPDALLLGILSSAMINAAAVVRPAESHPGLKIVAIASRELSKAKDGAKKFGIPKAYGSYEEMLDDPEIDAIYISVPNGLHAEWAIKSMRAGKHVLIEKPLCANVDEAKAIFQVAQQTNRVALEAFHWQFHPAAHVVKSYVDSGKYGKVLKTSARMVTPKNSMPSWDIRWKYDLAGGATMDETYTISATRYFTSCKQATVVSATARPYKKDPRVDSAMDATLKIENDKGDIITSDIHNDLDQPNLLGVIPRLWELPSIRIELEKATIYYYNFMMPHLYMYVAITDKTTGSTTYQKHYNYGPKWKTTGETWWSTYRYMLEAFVDQCKGKEPVHWVPGEDSIAQMQVIDDVYTKSGLGRRPGSVVPA</sequence>
<evidence type="ECO:0000313" key="1">
    <source>
        <dbReference type="EMBL" id="KAJ9126455.1"/>
    </source>
</evidence>
<name>A0ACC2XS36_9TREE</name>
<comment type="caution">
    <text evidence="1">The sequence shown here is derived from an EMBL/GenBank/DDBJ whole genome shotgun (WGS) entry which is preliminary data.</text>
</comment>
<evidence type="ECO:0000313" key="2">
    <source>
        <dbReference type="Proteomes" id="UP001234202"/>
    </source>
</evidence>
<dbReference type="EMBL" id="JASBWV010000005">
    <property type="protein sequence ID" value="KAJ9126455.1"/>
    <property type="molecule type" value="Genomic_DNA"/>
</dbReference>
<reference evidence="1" key="1">
    <citation type="submission" date="2023-04" db="EMBL/GenBank/DDBJ databases">
        <title>Draft Genome sequencing of Naganishia species isolated from polar environments using Oxford Nanopore Technology.</title>
        <authorList>
            <person name="Leo P."/>
            <person name="Venkateswaran K."/>
        </authorList>
    </citation>
    <scope>NUCLEOTIDE SEQUENCE</scope>
    <source>
        <strain evidence="1">DBVPG 5303</strain>
    </source>
</reference>
<organism evidence="1 2">
    <name type="scientific">Naganishia onofrii</name>
    <dbReference type="NCBI Taxonomy" id="1851511"/>
    <lineage>
        <taxon>Eukaryota</taxon>
        <taxon>Fungi</taxon>
        <taxon>Dikarya</taxon>
        <taxon>Basidiomycota</taxon>
        <taxon>Agaricomycotina</taxon>
        <taxon>Tremellomycetes</taxon>
        <taxon>Filobasidiales</taxon>
        <taxon>Filobasidiaceae</taxon>
        <taxon>Naganishia</taxon>
    </lineage>
</organism>
<gene>
    <name evidence="1" type="ORF">QFC24_002198</name>
</gene>
<proteinExistence type="predicted"/>
<accession>A0ACC2XS36</accession>
<dbReference type="Proteomes" id="UP001234202">
    <property type="component" value="Unassembled WGS sequence"/>
</dbReference>
<protein>
    <submittedName>
        <fullName evidence="1">Uncharacterized protein</fullName>
    </submittedName>
</protein>